<dbReference type="GeneID" id="31016824"/>
<organism evidence="2 3">
    <name type="scientific">Diplodia corticola</name>
    <dbReference type="NCBI Taxonomy" id="236234"/>
    <lineage>
        <taxon>Eukaryota</taxon>
        <taxon>Fungi</taxon>
        <taxon>Dikarya</taxon>
        <taxon>Ascomycota</taxon>
        <taxon>Pezizomycotina</taxon>
        <taxon>Dothideomycetes</taxon>
        <taxon>Dothideomycetes incertae sedis</taxon>
        <taxon>Botryosphaeriales</taxon>
        <taxon>Botryosphaeriaceae</taxon>
        <taxon>Diplodia</taxon>
    </lineage>
</organism>
<protein>
    <submittedName>
        <fullName evidence="2">Uncharacterized protein</fullName>
    </submittedName>
</protein>
<keyword evidence="3" id="KW-1185">Reference proteome</keyword>
<feature type="region of interest" description="Disordered" evidence="1">
    <location>
        <begin position="26"/>
        <end position="59"/>
    </location>
</feature>
<dbReference type="RefSeq" id="XP_020127592.1">
    <property type="nucleotide sequence ID" value="XM_020276563.1"/>
</dbReference>
<evidence type="ECO:0000313" key="3">
    <source>
        <dbReference type="Proteomes" id="UP000183809"/>
    </source>
</evidence>
<name>A0A1J9RTZ2_9PEZI</name>
<dbReference type="AlphaFoldDB" id="A0A1J9RTZ2"/>
<gene>
    <name evidence="2" type="ORF">BKCO1_4900049</name>
</gene>
<accession>A0A1J9RTZ2</accession>
<evidence type="ECO:0000256" key="1">
    <source>
        <dbReference type="SAM" id="MobiDB-lite"/>
    </source>
</evidence>
<dbReference type="Proteomes" id="UP000183809">
    <property type="component" value="Unassembled WGS sequence"/>
</dbReference>
<reference evidence="2 3" key="1">
    <citation type="submission" date="2016-10" db="EMBL/GenBank/DDBJ databases">
        <title>Proteomics and genomics reveal pathogen-plant mechanisms compatible with a hemibiotrophic lifestyle of Diplodia corticola.</title>
        <authorList>
            <person name="Fernandes I."/>
            <person name="De Jonge R."/>
            <person name="Van De Peer Y."/>
            <person name="Devreese B."/>
            <person name="Alves A."/>
            <person name="Esteves A.C."/>
        </authorList>
    </citation>
    <scope>NUCLEOTIDE SEQUENCE [LARGE SCALE GENOMIC DNA]</scope>
    <source>
        <strain evidence="2 3">CBS 112549</strain>
    </source>
</reference>
<evidence type="ECO:0000313" key="2">
    <source>
        <dbReference type="EMBL" id="OJD31332.1"/>
    </source>
</evidence>
<feature type="compositionally biased region" description="Low complexity" evidence="1">
    <location>
        <begin position="42"/>
        <end position="53"/>
    </location>
</feature>
<proteinExistence type="predicted"/>
<comment type="caution">
    <text evidence="2">The sequence shown here is derived from an EMBL/GenBank/DDBJ whole genome shotgun (WGS) entry which is preliminary data.</text>
</comment>
<feature type="region of interest" description="Disordered" evidence="1">
    <location>
        <begin position="81"/>
        <end position="112"/>
    </location>
</feature>
<dbReference type="EMBL" id="MNUE01000049">
    <property type="protein sequence ID" value="OJD31332.1"/>
    <property type="molecule type" value="Genomic_DNA"/>
</dbReference>
<sequence length="160" mass="15436">MGSNSWSLLDSRQIPVTLLMMFRESSSESGGCPIKTRNDFPLAALPSPSKSGSSGRGEEVRNIRFERGVVVAAEVADDAVGGAGFGGGGGGVGGAEAGDGGGEAGGVGGLGDGDGAGAVLEGGFGDGVADAGAAADDEDVGTCEFGDVFALGDLGLDHAQ</sequence>